<dbReference type="AlphaFoldDB" id="A0A4U5MSJ9"/>
<protein>
    <submittedName>
        <fullName evidence="2">Uncharacterized protein</fullName>
    </submittedName>
</protein>
<evidence type="ECO:0000313" key="3">
    <source>
        <dbReference type="Proteomes" id="UP000298663"/>
    </source>
</evidence>
<organism evidence="2 3">
    <name type="scientific">Steinernema carpocapsae</name>
    <name type="common">Entomopathogenic nematode</name>
    <dbReference type="NCBI Taxonomy" id="34508"/>
    <lineage>
        <taxon>Eukaryota</taxon>
        <taxon>Metazoa</taxon>
        <taxon>Ecdysozoa</taxon>
        <taxon>Nematoda</taxon>
        <taxon>Chromadorea</taxon>
        <taxon>Rhabditida</taxon>
        <taxon>Tylenchina</taxon>
        <taxon>Panagrolaimomorpha</taxon>
        <taxon>Strongyloidoidea</taxon>
        <taxon>Steinernematidae</taxon>
        <taxon>Steinernema</taxon>
    </lineage>
</organism>
<reference evidence="2 3" key="1">
    <citation type="journal article" date="2015" name="Genome Biol.">
        <title>Comparative genomics of Steinernema reveals deeply conserved gene regulatory networks.</title>
        <authorList>
            <person name="Dillman A.R."/>
            <person name="Macchietto M."/>
            <person name="Porter C.F."/>
            <person name="Rogers A."/>
            <person name="Williams B."/>
            <person name="Antoshechkin I."/>
            <person name="Lee M.M."/>
            <person name="Goodwin Z."/>
            <person name="Lu X."/>
            <person name="Lewis E.E."/>
            <person name="Goodrich-Blair H."/>
            <person name="Stock S.P."/>
            <person name="Adams B.J."/>
            <person name="Sternberg P.W."/>
            <person name="Mortazavi A."/>
        </authorList>
    </citation>
    <scope>NUCLEOTIDE SEQUENCE [LARGE SCALE GENOMIC DNA]</scope>
    <source>
        <strain evidence="2 3">ALL</strain>
    </source>
</reference>
<dbReference type="EMBL" id="AZBU02000006">
    <property type="protein sequence ID" value="TKR72618.1"/>
    <property type="molecule type" value="Genomic_DNA"/>
</dbReference>
<proteinExistence type="predicted"/>
<gene>
    <name evidence="2" type="ORF">L596_020037</name>
</gene>
<reference evidence="2 3" key="2">
    <citation type="journal article" date="2019" name="G3 (Bethesda)">
        <title>Hybrid Assembly of the Genome of the Entomopathogenic Nematode Steinernema carpocapsae Identifies the X-Chromosome.</title>
        <authorList>
            <person name="Serra L."/>
            <person name="Macchietto M."/>
            <person name="Macias-Munoz A."/>
            <person name="McGill C.J."/>
            <person name="Rodriguez I.M."/>
            <person name="Rodriguez B."/>
            <person name="Murad R."/>
            <person name="Mortazavi A."/>
        </authorList>
    </citation>
    <scope>NUCLEOTIDE SEQUENCE [LARGE SCALE GENOMIC DNA]</scope>
    <source>
        <strain evidence="2 3">ALL</strain>
    </source>
</reference>
<evidence type="ECO:0000313" key="2">
    <source>
        <dbReference type="EMBL" id="TKR72618.1"/>
    </source>
</evidence>
<comment type="caution">
    <text evidence="2">The sequence shown here is derived from an EMBL/GenBank/DDBJ whole genome shotgun (WGS) entry which is preliminary data.</text>
</comment>
<feature type="compositionally biased region" description="Basic and acidic residues" evidence="1">
    <location>
        <begin position="1"/>
        <end position="26"/>
    </location>
</feature>
<evidence type="ECO:0000256" key="1">
    <source>
        <dbReference type="SAM" id="MobiDB-lite"/>
    </source>
</evidence>
<sequence length="111" mass="12247">MEVNPKETGNKKRRRNLEVTKPDRGSQAHQKTKAAKDATFDSYRSNQSANFGPIDGSEDKEVRTDKCLYGVDRLMMIYGVCLFHSGAAGGSIGEVVNETACSDVQRPRPLL</sequence>
<accession>A0A4U5MSJ9</accession>
<keyword evidence="3" id="KW-1185">Reference proteome</keyword>
<name>A0A4U5MSJ9_STECR</name>
<dbReference type="Proteomes" id="UP000298663">
    <property type="component" value="Unassembled WGS sequence"/>
</dbReference>
<feature type="region of interest" description="Disordered" evidence="1">
    <location>
        <begin position="1"/>
        <end position="59"/>
    </location>
</feature>